<proteinExistence type="predicted"/>
<dbReference type="AlphaFoldDB" id="A0A2T5DEZ8"/>
<dbReference type="EMBL" id="PYGR01000008">
    <property type="protein sequence ID" value="PTO36596.1"/>
    <property type="molecule type" value="Genomic_DNA"/>
</dbReference>
<protein>
    <submittedName>
        <fullName evidence="1">Uncharacterized protein</fullName>
    </submittedName>
</protein>
<name>A0A2T5DEZ8_ENTMU</name>
<comment type="caution">
    <text evidence="1">The sequence shown here is derived from an EMBL/GenBank/DDBJ whole genome shotgun (WGS) entry which is preliminary data.</text>
</comment>
<accession>A0A2T5DEZ8</accession>
<dbReference type="Proteomes" id="UP000244022">
    <property type="component" value="Unassembled WGS sequence"/>
</dbReference>
<reference evidence="1 2" key="1">
    <citation type="submission" date="2018-03" db="EMBL/GenBank/DDBJ databases">
        <title>Draft genome sequences of four Enterococcus mundtii strains isolated from beef slaughterhouses in Kenya.</title>
        <authorList>
            <person name="Wambui J."/>
            <person name="Stevens M."/>
            <person name="Njage P."/>
            <person name="Stephan R."/>
            <person name="Tasara T."/>
        </authorList>
    </citation>
    <scope>NUCLEOTIDE SEQUENCE [LARGE SCALE GENOMIC DNA]</scope>
    <source>
        <strain evidence="1 2">H18-EM</strain>
    </source>
</reference>
<evidence type="ECO:0000313" key="2">
    <source>
        <dbReference type="Proteomes" id="UP000244022"/>
    </source>
</evidence>
<gene>
    <name evidence="1" type="ORF">C6N14_03480</name>
</gene>
<sequence>MDSAMNIIQQYELRYISFEKLLEEIWGYGQRLINEVGLERFLFYVEASAGYHNYKYYVTFV</sequence>
<evidence type="ECO:0000313" key="1">
    <source>
        <dbReference type="EMBL" id="PTO36596.1"/>
    </source>
</evidence>
<organism evidence="1 2">
    <name type="scientific">Enterococcus mundtii</name>
    <dbReference type="NCBI Taxonomy" id="53346"/>
    <lineage>
        <taxon>Bacteria</taxon>
        <taxon>Bacillati</taxon>
        <taxon>Bacillota</taxon>
        <taxon>Bacilli</taxon>
        <taxon>Lactobacillales</taxon>
        <taxon>Enterococcaceae</taxon>
        <taxon>Enterococcus</taxon>
    </lineage>
</organism>